<feature type="region of interest" description="Disordered" evidence="1">
    <location>
        <begin position="1"/>
        <end position="67"/>
    </location>
</feature>
<evidence type="ECO:0000313" key="3">
    <source>
        <dbReference type="Proteomes" id="UP000279259"/>
    </source>
</evidence>
<comment type="caution">
    <text evidence="2">The sequence shown here is derived from an EMBL/GenBank/DDBJ whole genome shotgun (WGS) entry which is preliminary data.</text>
</comment>
<gene>
    <name evidence="2" type="ORF">EHS25_006035</name>
</gene>
<organism evidence="2 3">
    <name type="scientific">Saitozyma podzolica</name>
    <dbReference type="NCBI Taxonomy" id="1890683"/>
    <lineage>
        <taxon>Eukaryota</taxon>
        <taxon>Fungi</taxon>
        <taxon>Dikarya</taxon>
        <taxon>Basidiomycota</taxon>
        <taxon>Agaricomycotina</taxon>
        <taxon>Tremellomycetes</taxon>
        <taxon>Tremellales</taxon>
        <taxon>Trimorphomycetaceae</taxon>
        <taxon>Saitozyma</taxon>
    </lineage>
</organism>
<dbReference type="Proteomes" id="UP000279259">
    <property type="component" value="Unassembled WGS sequence"/>
</dbReference>
<protein>
    <submittedName>
        <fullName evidence="2">Uncharacterized protein</fullName>
    </submittedName>
</protein>
<sequence>MPTHGRPTAALIPVEAHSMPSSAGSAGSGSRLVSPPIPSSDQVRSPRSPRSPRILSSSPVLLHPLPTSSMMARESLAQSELELDRQQRQSLRERELADALQEQEWEVQRSLAKSEVQETYLGVRPDGGKGKGKDKAGKDDWGSSRGFVRPPQAYELYKAIDKKDIEFIMRVRDHAFTLLLQKHGGEFPILYAARIGQSHRDVVILLVGALSRYVNHLDEEDFEKKETRNVLKALRSNLKLAIDNALLPGHNPSLLSSYLQVLLMSEGDSWIHKASYDVSLLLRDASGSSTPVAAAEKMVRGFCTKELRGVPGGVGDVEEYIANAGLDLVIMAAWGVAAGQMEVEPLSTHTFARDLRTWTMLNEAMEENKEKLGKVNRRIRGILENLRELAGDTKKGVRGRLRDVQEALDGKG</sequence>
<feature type="region of interest" description="Disordered" evidence="1">
    <location>
        <begin position="120"/>
        <end position="144"/>
    </location>
</feature>
<reference evidence="2 3" key="1">
    <citation type="submission" date="2018-11" db="EMBL/GenBank/DDBJ databases">
        <title>Genome sequence of Saitozyma podzolica DSM 27192.</title>
        <authorList>
            <person name="Aliyu H."/>
            <person name="Gorte O."/>
            <person name="Ochsenreither K."/>
        </authorList>
    </citation>
    <scope>NUCLEOTIDE SEQUENCE [LARGE SCALE GENOMIC DNA]</scope>
    <source>
        <strain evidence="2 3">DSM 27192</strain>
    </source>
</reference>
<name>A0A427XT64_9TREE</name>
<dbReference type="OrthoDB" id="3005035at2759"/>
<evidence type="ECO:0000256" key="1">
    <source>
        <dbReference type="SAM" id="MobiDB-lite"/>
    </source>
</evidence>
<dbReference type="STRING" id="1890683.A0A427XT64"/>
<accession>A0A427XT64</accession>
<feature type="compositionally biased region" description="Basic and acidic residues" evidence="1">
    <location>
        <begin position="126"/>
        <end position="142"/>
    </location>
</feature>
<evidence type="ECO:0000313" key="2">
    <source>
        <dbReference type="EMBL" id="RSH82102.1"/>
    </source>
</evidence>
<dbReference type="EMBL" id="RSCD01000028">
    <property type="protein sequence ID" value="RSH82102.1"/>
    <property type="molecule type" value="Genomic_DNA"/>
</dbReference>
<dbReference type="AlphaFoldDB" id="A0A427XT64"/>
<feature type="compositionally biased region" description="Low complexity" evidence="1">
    <location>
        <begin position="21"/>
        <end position="30"/>
    </location>
</feature>
<keyword evidence="3" id="KW-1185">Reference proteome</keyword>
<feature type="compositionally biased region" description="Low complexity" evidence="1">
    <location>
        <begin position="39"/>
        <end position="67"/>
    </location>
</feature>
<proteinExistence type="predicted"/>